<protein>
    <submittedName>
        <fullName evidence="1">Uncharacterized protein</fullName>
    </submittedName>
</protein>
<sequence length="187" mass="20476">MSAKDSRRFLAQELAAAAAAYQAAAVIPHCAECAKPCCRLDALVLELEWKQVKTLWHLGESRPAFDKQLAAGKGPEEIRAGNGLYYIHSKPCPAYDDACGSCKIYGQELKPQGCSDFPVYEDQGSVIADLRCEAVDLKALVAWMARALGPEFRVIQSADEEFPFMVTLSVKRAGGRRKPSRRTVTPA</sequence>
<dbReference type="Proteomes" id="UP000070186">
    <property type="component" value="Unassembled WGS sequence"/>
</dbReference>
<name>A0A133XFW8_9RHOO</name>
<dbReference type="RefSeq" id="WP_066886230.1">
    <property type="nucleotide sequence ID" value="NZ_LODL01000035.1"/>
</dbReference>
<reference evidence="1 2" key="1">
    <citation type="submission" date="2015-12" db="EMBL/GenBank/DDBJ databases">
        <title>Nitrous oxide reduction kinetics distinguish bacteria harboring typical versus atypical NosZ.</title>
        <authorList>
            <person name="Yoon S."/>
            <person name="Nissen S."/>
            <person name="Park D."/>
            <person name="Sanford R.A."/>
            <person name="Loeffler F.E."/>
        </authorList>
    </citation>
    <scope>NUCLEOTIDE SEQUENCE [LARGE SCALE GENOMIC DNA]</scope>
    <source>
        <strain evidence="1 2">ATCC BAA-841</strain>
    </source>
</reference>
<gene>
    <name evidence="1" type="ORF">AT959_18105</name>
</gene>
<comment type="caution">
    <text evidence="1">The sequence shown here is derived from an EMBL/GenBank/DDBJ whole genome shotgun (WGS) entry which is preliminary data.</text>
</comment>
<proteinExistence type="predicted"/>
<accession>A0A133XFW8</accession>
<dbReference type="AlphaFoldDB" id="A0A133XFW8"/>
<organism evidence="1 2">
    <name type="scientific">Dechloromonas denitrificans</name>
    <dbReference type="NCBI Taxonomy" id="281362"/>
    <lineage>
        <taxon>Bacteria</taxon>
        <taxon>Pseudomonadati</taxon>
        <taxon>Pseudomonadota</taxon>
        <taxon>Betaproteobacteria</taxon>
        <taxon>Rhodocyclales</taxon>
        <taxon>Azonexaceae</taxon>
        <taxon>Dechloromonas</taxon>
    </lineage>
</organism>
<evidence type="ECO:0000313" key="1">
    <source>
        <dbReference type="EMBL" id="KXB29831.1"/>
    </source>
</evidence>
<dbReference type="EMBL" id="LODL01000035">
    <property type="protein sequence ID" value="KXB29831.1"/>
    <property type="molecule type" value="Genomic_DNA"/>
</dbReference>
<keyword evidence="2" id="KW-1185">Reference proteome</keyword>
<evidence type="ECO:0000313" key="2">
    <source>
        <dbReference type="Proteomes" id="UP000070186"/>
    </source>
</evidence>